<evidence type="ECO:0000313" key="4">
    <source>
        <dbReference type="Proteomes" id="UP000179807"/>
    </source>
</evidence>
<proteinExistence type="predicted"/>
<feature type="compositionally biased region" description="Basic and acidic residues" evidence="1">
    <location>
        <begin position="1305"/>
        <end position="1316"/>
    </location>
</feature>
<dbReference type="EMBL" id="MLAK01001459">
    <property type="protein sequence ID" value="OHS92851.1"/>
    <property type="molecule type" value="Genomic_DNA"/>
</dbReference>
<evidence type="ECO:0000259" key="2">
    <source>
        <dbReference type="Pfam" id="PF24656"/>
    </source>
</evidence>
<dbReference type="OrthoDB" id="2162143at2759"/>
<dbReference type="RefSeq" id="XP_068345988.1">
    <property type="nucleotide sequence ID" value="XM_068496496.1"/>
</dbReference>
<name>A0A1J4J5C6_9EUKA</name>
<comment type="caution">
    <text evidence="3">The sequence shown here is derived from an EMBL/GenBank/DDBJ whole genome shotgun (WGS) entry which is preliminary data.</text>
</comment>
<feature type="compositionally biased region" description="Basic residues" evidence="1">
    <location>
        <begin position="1869"/>
        <end position="1887"/>
    </location>
</feature>
<dbReference type="GO" id="GO:1905515">
    <property type="term" value="P:non-motile cilium assembly"/>
    <property type="evidence" value="ECO:0007669"/>
    <property type="project" value="TreeGrafter"/>
</dbReference>
<dbReference type="InterPro" id="IPR052434">
    <property type="entry name" value="Tectonic-like_complex_comp"/>
</dbReference>
<feature type="domain" description="CEP76/DRC7 peptidase-like" evidence="2">
    <location>
        <begin position="947"/>
        <end position="1064"/>
    </location>
</feature>
<sequence length="1921" mass="221246">MSSSDDIYMENKYTDSFKEMYKRYTLTLDDLRDQNNQSFQSIKYDHAKTTPELAYQQSLLEEELKTQLLKILEHNRKQTNIEEAAFCSVSTEDDLDEQNEIPVTNEIITFRGKIKNDNMNPICCEINKISKTEDNFNPLLSQTEFINSGHYSNEIPLIKADNFRRIEKRLELADTQRKHYFDTTGNIINDKPTLRQIPPPFLDQKNNGINNNDQFIFLHNDPNKKNKFLPASIWGIENSNSAREIRVEVSKIRFTSHNLSSEQDLLQSKMLTLFQSFTNDLNFPRSEYFMERIKALRKEIKKSPHKRASLLKEIIECYELRDLEEQKVIVKRDELVDTWHKLKENREHNKNTTSAVLKWHSKKFSEEEKSVEKRQFSEYLDQRAREIKAYEELNGINTYNLKEIINNLKLRHKEMGLRKPGETLWIPTLTECEKTEYSSLPLREQERFQKLCKTRVSISFMMGTNEVRSDEVLLDSNFIAEPDVGCHAIALHPPVGVKIHIYQSDQNKQKEIANIIIPVLNGEQPNFAEYEFTSETPLKDGRMLAGFVEARCFIEPDPESLFTQVIDTRQIGKMKVHRNLRMTTKMMTELIEKHDPNDPYLTAAISSLVEKQREDKLKSHFSLDDNTEATLFASMAATDIYRQLPNRVYDIAQPASPQPNIESQVITRSLHDIVTEPQIPSFFSFLSKLFGIFGKSKHRIAPEDALSSHMLDPNAKIILHLKNIIQVPKRSKFSFQEKEKLNSRIFAKISLQDVSYVTSAIMDKGDSEFNIKIELKLIKDGSPILNYYDIEDKTIRIDLMDKFSDDENQYLSSIQIPLRSIFVNKKVFGTFSLTSPPFMFDHNTNDELTRLTLNMSMSPPIMIDNDTLPLPIAENKTVSERAYYFWNKLRSFNRRYAILVMNSSGKSVLPCRLITQQNIPVINNHIYYLSYISLIPLKKTLSKLEKVWHTPQEMLDANIGSSIEHAILFCNLLLGQNKDAFVVVGNDIICGYSAFVLLLNSEEEKMELYDPSSASIYDVRSSDCTLIDVSTVFNDGNIWFNIQDTGFPCQLNWDLSNKNCWLPFFDVQNKYQDYPAFQISDLVASPPNKQHKNRIVNLIRSMVKDCVCSIRDKDTYWSRSIEDHLYRLLKNRKKAVSDNSEQMQQFEQLMDKIQEKFKDFRIVGSPFYVSYVYHDNESSIEQLREKIINELIHRDICSLNDNTLFGRAVEIKPYPNNVFAIWVIVVALHPLNGDYNLGMNDELSVNPESNNPLIEEEEEEAGDIHEYDSIKMDKSYNSSYNYDSDINESPQIGIEEEEEEVIENEENRMTRSESQRTEISIETSNKDDSPPPPPLKIEIASTDKLSNDNESQSDKKSCSNSSVELENSSPSSNKEAISSSHGSSSSPTPEHMNFDFLTKRIKDLGNVIESRGKILLGEETPETQNSNSELNRISNFRVDTSAAFELNDHHEKHNKKHHSHQKMPHNDNDIIKESLLHTEDRQVSIHERTNAESERDQEILNENQDGNNVEQNPKPNEIVKKSRKSKKIKKTRIITKAQLAQNLIQHKNTTKENPHKEKDSHNNDNSPLSNSKQKIEIDSTAAVKLNVFLNTCSEPVANKADISENRCSSNLQKQNNDSSVSFVSKNEMSNENKNSSAHEIMILGEYKAPICKDNESNTRVENIDKNNRPIKRNNEKEKHSDKGIVLPGVIILGADADELHSNDINDKYEKESESNNLPNGGEDLIISIAKDSAEELKVFPSLSPQSVRYKSSESPHKHNLSDHFDNLDSPNHKPKLEQNIKNNDNNKDKEKEKENNHSNLDNNCEKSPDKNIRKGIQIRPPSKSPPQSHGAEIRRKHFHSEKENDSSSSKGIKKKVKENNENIDAGAALKKRNVLSARRNRNRKNINHKNQSFSSSNHDNNSETSRKQQAPVVLSSDDEYF</sequence>
<feature type="compositionally biased region" description="Polar residues" evidence="1">
    <location>
        <begin position="1563"/>
        <end position="1572"/>
    </location>
</feature>
<dbReference type="PANTHER" id="PTHR20837">
    <property type="entry name" value="CENTROSOMAL PROTEIN-RELATED"/>
    <property type="match status" value="1"/>
</dbReference>
<feature type="region of interest" description="Disordered" evidence="1">
    <location>
        <begin position="1546"/>
        <end position="1574"/>
    </location>
</feature>
<feature type="region of interest" description="Disordered" evidence="1">
    <location>
        <begin position="1298"/>
        <end position="1392"/>
    </location>
</feature>
<feature type="region of interest" description="Disordered" evidence="1">
    <location>
        <begin position="1487"/>
        <end position="1530"/>
    </location>
</feature>
<feature type="compositionally biased region" description="Basic and acidic residues" evidence="1">
    <location>
        <begin position="1750"/>
        <end position="1796"/>
    </location>
</feature>
<dbReference type="PANTHER" id="PTHR20837:SF0">
    <property type="entry name" value="COILED-COIL AND C2 DOMAIN-CONTAINING PROTEIN 2A"/>
    <property type="match status" value="1"/>
</dbReference>
<evidence type="ECO:0000313" key="3">
    <source>
        <dbReference type="EMBL" id="OHS92851.1"/>
    </source>
</evidence>
<protein>
    <recommendedName>
        <fullName evidence="2">CEP76/DRC7 peptidase-like domain-containing protein</fullName>
    </recommendedName>
</protein>
<organism evidence="3 4">
    <name type="scientific">Tritrichomonas foetus</name>
    <dbReference type="NCBI Taxonomy" id="1144522"/>
    <lineage>
        <taxon>Eukaryota</taxon>
        <taxon>Metamonada</taxon>
        <taxon>Parabasalia</taxon>
        <taxon>Tritrichomonadida</taxon>
        <taxon>Tritrichomonadidae</taxon>
        <taxon>Tritrichomonas</taxon>
    </lineage>
</organism>
<feature type="region of interest" description="Disordered" evidence="1">
    <location>
        <begin position="1745"/>
        <end position="1921"/>
    </location>
</feature>
<feature type="compositionally biased region" description="Polar residues" evidence="1">
    <location>
        <begin position="1500"/>
        <end position="1514"/>
    </location>
</feature>
<reference evidence="3" key="1">
    <citation type="submission" date="2016-10" db="EMBL/GenBank/DDBJ databases">
        <authorList>
            <person name="Benchimol M."/>
            <person name="Almeida L.G."/>
            <person name="Vasconcelos A.T."/>
            <person name="Perreira-Neves A."/>
            <person name="Rosa I.A."/>
            <person name="Tasca T."/>
            <person name="Bogo M.R."/>
            <person name="de Souza W."/>
        </authorList>
    </citation>
    <scope>NUCLEOTIDE SEQUENCE [LARGE SCALE GENOMIC DNA]</scope>
    <source>
        <strain evidence="3">K</strain>
    </source>
</reference>
<dbReference type="VEuPathDB" id="TrichDB:TRFO_12209"/>
<feature type="compositionally biased region" description="Low complexity" evidence="1">
    <location>
        <begin position="1358"/>
        <end position="1386"/>
    </location>
</feature>
<feature type="compositionally biased region" description="Basic and acidic residues" evidence="1">
    <location>
        <begin position="1803"/>
        <end position="1812"/>
    </location>
</feature>
<keyword evidence="4" id="KW-1185">Reference proteome</keyword>
<dbReference type="Pfam" id="PF24656">
    <property type="entry name" value="CEPT76_peptidase"/>
    <property type="match status" value="1"/>
</dbReference>
<feature type="compositionally biased region" description="Basic residues" evidence="1">
    <location>
        <begin position="1521"/>
        <end position="1530"/>
    </location>
</feature>
<gene>
    <name evidence="3" type="ORF">TRFO_12209</name>
</gene>
<dbReference type="GO" id="GO:0035869">
    <property type="term" value="C:ciliary transition zone"/>
    <property type="evidence" value="ECO:0007669"/>
    <property type="project" value="TreeGrafter"/>
</dbReference>
<feature type="compositionally biased region" description="Basic and acidic residues" evidence="1">
    <location>
        <begin position="1487"/>
        <end position="1498"/>
    </location>
</feature>
<dbReference type="InterPro" id="IPR056290">
    <property type="entry name" value="CEPT76/DRC7_peptidase-like_dom"/>
</dbReference>
<feature type="compositionally biased region" description="Basic and acidic residues" evidence="1">
    <location>
        <begin position="1549"/>
        <end position="1562"/>
    </location>
</feature>
<evidence type="ECO:0000256" key="1">
    <source>
        <dbReference type="SAM" id="MobiDB-lite"/>
    </source>
</evidence>
<dbReference type="GO" id="GO:1904491">
    <property type="term" value="P:protein localization to ciliary transition zone"/>
    <property type="evidence" value="ECO:0007669"/>
    <property type="project" value="TreeGrafter"/>
</dbReference>
<dbReference type="GeneID" id="94831200"/>
<dbReference type="Proteomes" id="UP000179807">
    <property type="component" value="Unassembled WGS sequence"/>
</dbReference>
<accession>A0A1J4J5C6</accession>